<name>A0A0N0ZVQ4_CHRID</name>
<protein>
    <submittedName>
        <fullName evidence="1">Uncharacterized protein</fullName>
    </submittedName>
</protein>
<dbReference type="OrthoDB" id="8613708at2"/>
<dbReference type="PATRIC" id="fig|253.9.peg.2715"/>
<evidence type="ECO:0000313" key="2">
    <source>
        <dbReference type="Proteomes" id="UP000037953"/>
    </source>
</evidence>
<organism evidence="1 2">
    <name type="scientific">Chryseobacterium indologenes</name>
    <name type="common">Flavobacterium indologenes</name>
    <dbReference type="NCBI Taxonomy" id="253"/>
    <lineage>
        <taxon>Bacteria</taxon>
        <taxon>Pseudomonadati</taxon>
        <taxon>Bacteroidota</taxon>
        <taxon>Flavobacteriia</taxon>
        <taxon>Flavobacteriales</taxon>
        <taxon>Weeksellaceae</taxon>
        <taxon>Chryseobacterium group</taxon>
        <taxon>Chryseobacterium</taxon>
    </lineage>
</organism>
<evidence type="ECO:0000313" key="1">
    <source>
        <dbReference type="EMBL" id="KPE49155.1"/>
    </source>
</evidence>
<reference evidence="2" key="2">
    <citation type="submission" date="2015-09" db="EMBL/GenBank/DDBJ databases">
        <title>Draft genome sequence of a multidrug-resistant Chryseobacterium indologenes isolate from Malaysia.</title>
        <authorList>
            <person name="Yu C.Y."/>
            <person name="Ang G.Y."/>
            <person name="Chan K.-G."/>
        </authorList>
    </citation>
    <scope>NUCLEOTIDE SEQUENCE [LARGE SCALE GENOMIC DNA]</scope>
    <source>
        <strain evidence="2">CI_885</strain>
    </source>
</reference>
<gene>
    <name evidence="1" type="ORF">AOB46_21520</name>
</gene>
<comment type="caution">
    <text evidence="1">The sequence shown here is derived from an EMBL/GenBank/DDBJ whole genome shotgun (WGS) entry which is preliminary data.</text>
</comment>
<proteinExistence type="predicted"/>
<dbReference type="Proteomes" id="UP000037953">
    <property type="component" value="Unassembled WGS sequence"/>
</dbReference>
<dbReference type="EMBL" id="LJOD01000023">
    <property type="protein sequence ID" value="KPE49155.1"/>
    <property type="molecule type" value="Genomic_DNA"/>
</dbReference>
<reference evidence="1 2" key="1">
    <citation type="journal article" date="2015" name="Genom Data">
        <title>Draft genome sequence of a multidrug-resistant Chryseobacterium indologenes isolate from Malaysia.</title>
        <authorList>
            <person name="Yu C.Y."/>
            <person name="Ang G.Y."/>
            <person name="Cheng H.J."/>
            <person name="Cheong Y.M."/>
            <person name="Yin W.F."/>
            <person name="Chan K.G."/>
        </authorList>
    </citation>
    <scope>NUCLEOTIDE SEQUENCE [LARGE SCALE GENOMIC DNA]</scope>
    <source>
        <strain evidence="1 2">CI_885</strain>
    </source>
</reference>
<accession>A0A0N0ZVQ4</accession>
<dbReference type="AlphaFoldDB" id="A0A0N0ZVQ4"/>
<sequence>MENIEKLNLEHPTRYEWVELPWMKTGCFTDYRIMNDCETDDRQYWIEFKPPFPLTPSDFLLIKKPK</sequence>